<dbReference type="Proteomes" id="UP001328107">
    <property type="component" value="Unassembled WGS sequence"/>
</dbReference>
<evidence type="ECO:0000256" key="1">
    <source>
        <dbReference type="SAM" id="MobiDB-lite"/>
    </source>
</evidence>
<gene>
    <name evidence="2" type="ORF">PMAYCL1PPCAC_19388</name>
</gene>
<dbReference type="AlphaFoldDB" id="A0AAN5CRF3"/>
<sequence>INCSHDLFGEDRFYSDDPMPDHIVYDGQQLVDGLDDEMVGIPYDNSLVVPMDDSFEYPPNGTQGDSRDFQILQPPVSAAYDMDLGHSQSSMGMGGYSNGATNEALLYEQSATISNGDHHMMGVSEEHYGGMPSTSFGGYQPSPMTEHQPSPSVSRGHSRPSSRSTAPKGGGGGAIAQHLNAPSSSSYANSPTPSAKPTPTKKANAARPANGSRTKKARTRILPTEGANTVGAVLSKANKLAANPPAATNTLQLSAEDTQKVAMLSMEIAKLEKDPSLHAKTRVDELTKQRAQIFVLALTAQ</sequence>
<accession>A0AAN5CRF3</accession>
<evidence type="ECO:0000313" key="2">
    <source>
        <dbReference type="EMBL" id="GMR49193.1"/>
    </source>
</evidence>
<dbReference type="EMBL" id="BTRK01000004">
    <property type="protein sequence ID" value="GMR49193.1"/>
    <property type="molecule type" value="Genomic_DNA"/>
</dbReference>
<keyword evidence="3" id="KW-1185">Reference proteome</keyword>
<feature type="non-terminal residue" evidence="2">
    <location>
        <position position="301"/>
    </location>
</feature>
<feature type="non-terminal residue" evidence="2">
    <location>
        <position position="1"/>
    </location>
</feature>
<comment type="caution">
    <text evidence="2">The sequence shown here is derived from an EMBL/GenBank/DDBJ whole genome shotgun (WGS) entry which is preliminary data.</text>
</comment>
<feature type="region of interest" description="Disordered" evidence="1">
    <location>
        <begin position="117"/>
        <end position="217"/>
    </location>
</feature>
<reference evidence="3" key="1">
    <citation type="submission" date="2022-10" db="EMBL/GenBank/DDBJ databases">
        <title>Genome assembly of Pristionchus species.</title>
        <authorList>
            <person name="Yoshida K."/>
            <person name="Sommer R.J."/>
        </authorList>
    </citation>
    <scope>NUCLEOTIDE SEQUENCE [LARGE SCALE GENOMIC DNA]</scope>
    <source>
        <strain evidence="3">RS5460</strain>
    </source>
</reference>
<feature type="compositionally biased region" description="Low complexity" evidence="1">
    <location>
        <begin position="181"/>
        <end position="210"/>
    </location>
</feature>
<name>A0AAN5CRF3_9BILA</name>
<feature type="compositionally biased region" description="Basic and acidic residues" evidence="1">
    <location>
        <begin position="117"/>
        <end position="128"/>
    </location>
</feature>
<evidence type="ECO:0000313" key="3">
    <source>
        <dbReference type="Proteomes" id="UP001328107"/>
    </source>
</evidence>
<proteinExistence type="predicted"/>
<organism evidence="2 3">
    <name type="scientific">Pristionchus mayeri</name>
    <dbReference type="NCBI Taxonomy" id="1317129"/>
    <lineage>
        <taxon>Eukaryota</taxon>
        <taxon>Metazoa</taxon>
        <taxon>Ecdysozoa</taxon>
        <taxon>Nematoda</taxon>
        <taxon>Chromadorea</taxon>
        <taxon>Rhabditida</taxon>
        <taxon>Rhabditina</taxon>
        <taxon>Diplogasteromorpha</taxon>
        <taxon>Diplogasteroidea</taxon>
        <taxon>Neodiplogasteridae</taxon>
        <taxon>Pristionchus</taxon>
    </lineage>
</organism>
<feature type="compositionally biased region" description="Polar residues" evidence="1">
    <location>
        <begin position="132"/>
        <end position="165"/>
    </location>
</feature>
<protein>
    <submittedName>
        <fullName evidence="2">Uncharacterized protein</fullName>
    </submittedName>
</protein>